<evidence type="ECO:0000313" key="6">
    <source>
        <dbReference type="EMBL" id="CAH0389866.1"/>
    </source>
</evidence>
<dbReference type="EMBL" id="OU963866">
    <property type="protein sequence ID" value="CAH0389866.1"/>
    <property type="molecule type" value="Genomic_DNA"/>
</dbReference>
<feature type="transmembrane region" description="Helical" evidence="5">
    <location>
        <begin position="78"/>
        <end position="98"/>
    </location>
</feature>
<organism evidence="6 7">
    <name type="scientific">Bemisia tabaci</name>
    <name type="common">Sweetpotato whitefly</name>
    <name type="synonym">Aleurodes tabaci</name>
    <dbReference type="NCBI Taxonomy" id="7038"/>
    <lineage>
        <taxon>Eukaryota</taxon>
        <taxon>Metazoa</taxon>
        <taxon>Ecdysozoa</taxon>
        <taxon>Arthropoda</taxon>
        <taxon>Hexapoda</taxon>
        <taxon>Insecta</taxon>
        <taxon>Pterygota</taxon>
        <taxon>Neoptera</taxon>
        <taxon>Paraneoptera</taxon>
        <taxon>Hemiptera</taxon>
        <taxon>Sternorrhyncha</taxon>
        <taxon>Aleyrodoidea</taxon>
        <taxon>Aleyrodidae</taxon>
        <taxon>Aleyrodinae</taxon>
        <taxon>Bemisia</taxon>
    </lineage>
</organism>
<sequence>MCGSHAACVDTPTVSMHVSFCLHNETTRDCEYENSIPLRTTNKYFAPRLFTCRLQCILISRVIGVPDVKNWPMLTRCLIAEFIGTLLLVLIGCMSIAFSKTDNFLDVVKIALTFGLIIATMVQVAKLFNYFTNTCSNLQ</sequence>
<protein>
    <submittedName>
        <fullName evidence="6">Uncharacterized protein</fullName>
    </submittedName>
</protein>
<evidence type="ECO:0000256" key="3">
    <source>
        <dbReference type="ARBA" id="ARBA00022989"/>
    </source>
</evidence>
<comment type="subcellular location">
    <subcellularLocation>
        <location evidence="1">Membrane</location>
        <topology evidence="1">Multi-pass membrane protein</topology>
    </subcellularLocation>
</comment>
<keyword evidence="3 5" id="KW-1133">Transmembrane helix</keyword>
<dbReference type="InterPro" id="IPR023271">
    <property type="entry name" value="Aquaporin-like"/>
</dbReference>
<dbReference type="SUPFAM" id="SSF81338">
    <property type="entry name" value="Aquaporin-like"/>
    <property type="match status" value="1"/>
</dbReference>
<reference evidence="6" key="1">
    <citation type="submission" date="2021-12" db="EMBL/GenBank/DDBJ databases">
        <authorList>
            <person name="King R."/>
        </authorList>
    </citation>
    <scope>NUCLEOTIDE SEQUENCE</scope>
</reference>
<evidence type="ECO:0000256" key="4">
    <source>
        <dbReference type="ARBA" id="ARBA00023136"/>
    </source>
</evidence>
<dbReference type="AlphaFoldDB" id="A0A9P0AEH6"/>
<gene>
    <name evidence="6" type="ORF">BEMITA_LOCUS8648</name>
</gene>
<evidence type="ECO:0000256" key="1">
    <source>
        <dbReference type="ARBA" id="ARBA00004141"/>
    </source>
</evidence>
<dbReference type="Proteomes" id="UP001152759">
    <property type="component" value="Chromosome 5"/>
</dbReference>
<evidence type="ECO:0000256" key="2">
    <source>
        <dbReference type="ARBA" id="ARBA00022692"/>
    </source>
</evidence>
<dbReference type="Gene3D" id="1.20.1080.10">
    <property type="entry name" value="Glycerol uptake facilitator protein"/>
    <property type="match status" value="1"/>
</dbReference>
<dbReference type="InterPro" id="IPR000425">
    <property type="entry name" value="MIP"/>
</dbReference>
<dbReference type="GO" id="GO:0016020">
    <property type="term" value="C:membrane"/>
    <property type="evidence" value="ECO:0007669"/>
    <property type="project" value="UniProtKB-SubCell"/>
</dbReference>
<proteinExistence type="predicted"/>
<keyword evidence="2 5" id="KW-0812">Transmembrane</keyword>
<keyword evidence="7" id="KW-1185">Reference proteome</keyword>
<dbReference type="Pfam" id="PF00230">
    <property type="entry name" value="MIP"/>
    <property type="match status" value="1"/>
</dbReference>
<accession>A0A9P0AEH6</accession>
<evidence type="ECO:0000256" key="5">
    <source>
        <dbReference type="SAM" id="Phobius"/>
    </source>
</evidence>
<evidence type="ECO:0000313" key="7">
    <source>
        <dbReference type="Proteomes" id="UP001152759"/>
    </source>
</evidence>
<dbReference type="GO" id="GO:0015267">
    <property type="term" value="F:channel activity"/>
    <property type="evidence" value="ECO:0007669"/>
    <property type="project" value="InterPro"/>
</dbReference>
<feature type="transmembrane region" description="Helical" evidence="5">
    <location>
        <begin position="110"/>
        <end position="131"/>
    </location>
</feature>
<name>A0A9P0AEH6_BEMTA</name>
<keyword evidence="4 5" id="KW-0472">Membrane</keyword>